<dbReference type="STRING" id="1108045.GORHZ_046_00640"/>
<dbReference type="CDD" id="cd00448">
    <property type="entry name" value="YjgF_YER057c_UK114_family"/>
    <property type="match status" value="1"/>
</dbReference>
<comment type="caution">
    <text evidence="1">The sequence shown here is derived from an EMBL/GenBank/DDBJ whole genome shotgun (WGS) entry which is preliminary data.</text>
</comment>
<name>K6WQU8_9ACTN</name>
<protein>
    <submittedName>
        <fullName evidence="1">Uncharacterized protein</fullName>
    </submittedName>
</protein>
<dbReference type="PANTHER" id="PTHR43857:SF1">
    <property type="entry name" value="YJGH FAMILY PROTEIN"/>
    <property type="match status" value="1"/>
</dbReference>
<sequence length="127" mass="13160">MHGSTTLPDHGFAYSATVGPGPLVFTAGISPVDGQGIVTTPGDVVGQTRQCLQNLAGVLAERGASLADVVKLTVYVAERLQADLVVAWQEVAAEFGDPVPPAMMLGVTVLSYDDQLVEIEAIAAPQE</sequence>
<dbReference type="InterPro" id="IPR006175">
    <property type="entry name" value="YjgF/YER057c/UK114"/>
</dbReference>
<dbReference type="PANTHER" id="PTHR43857">
    <property type="entry name" value="BLR7761 PROTEIN"/>
    <property type="match status" value="1"/>
</dbReference>
<gene>
    <name evidence="1" type="ORF">GORHZ_046_00640</name>
</gene>
<dbReference type="Gene3D" id="3.30.1330.40">
    <property type="entry name" value="RutC-like"/>
    <property type="match status" value="1"/>
</dbReference>
<organism evidence="1 2">
    <name type="scientific">Gordonia rhizosphera NBRC 16068</name>
    <dbReference type="NCBI Taxonomy" id="1108045"/>
    <lineage>
        <taxon>Bacteria</taxon>
        <taxon>Bacillati</taxon>
        <taxon>Actinomycetota</taxon>
        <taxon>Actinomycetes</taxon>
        <taxon>Mycobacteriales</taxon>
        <taxon>Gordoniaceae</taxon>
        <taxon>Gordonia</taxon>
    </lineage>
</organism>
<keyword evidence="2" id="KW-1185">Reference proteome</keyword>
<accession>K6WQU8</accession>
<dbReference type="EMBL" id="BAHC01000046">
    <property type="protein sequence ID" value="GAB88914.1"/>
    <property type="molecule type" value="Genomic_DNA"/>
</dbReference>
<proteinExistence type="predicted"/>
<dbReference type="InterPro" id="IPR035959">
    <property type="entry name" value="RutC-like_sf"/>
</dbReference>
<reference evidence="1 2" key="1">
    <citation type="submission" date="2012-08" db="EMBL/GenBank/DDBJ databases">
        <title>Whole genome shotgun sequence of Gordonia rhizosphera NBRC 16068.</title>
        <authorList>
            <person name="Takarada H."/>
            <person name="Isaki S."/>
            <person name="Hosoyama A."/>
            <person name="Tsuchikane K."/>
            <person name="Katsumata H."/>
            <person name="Baba S."/>
            <person name="Ohji S."/>
            <person name="Yamazaki S."/>
            <person name="Fujita N."/>
        </authorList>
    </citation>
    <scope>NUCLEOTIDE SEQUENCE [LARGE SCALE GENOMIC DNA]</scope>
    <source>
        <strain evidence="1 2">NBRC 16068</strain>
    </source>
</reference>
<dbReference type="Proteomes" id="UP000008363">
    <property type="component" value="Unassembled WGS sequence"/>
</dbReference>
<dbReference type="eggNOG" id="COG0251">
    <property type="taxonomic scope" value="Bacteria"/>
</dbReference>
<evidence type="ECO:0000313" key="1">
    <source>
        <dbReference type="EMBL" id="GAB88914.1"/>
    </source>
</evidence>
<dbReference type="Pfam" id="PF01042">
    <property type="entry name" value="Ribonuc_L-PSP"/>
    <property type="match status" value="1"/>
</dbReference>
<evidence type="ECO:0000313" key="2">
    <source>
        <dbReference type="Proteomes" id="UP000008363"/>
    </source>
</evidence>
<dbReference type="AlphaFoldDB" id="K6WQU8"/>
<dbReference type="SUPFAM" id="SSF55298">
    <property type="entry name" value="YjgF-like"/>
    <property type="match status" value="1"/>
</dbReference>